<keyword evidence="6" id="KW-0722">Serine protease inhibitor</keyword>
<evidence type="ECO:0000256" key="3">
    <source>
        <dbReference type="ARBA" id="ARBA00022525"/>
    </source>
</evidence>
<feature type="domain" description="VIT" evidence="12">
    <location>
        <begin position="1"/>
        <end position="117"/>
    </location>
</feature>
<dbReference type="InterPro" id="IPR010600">
    <property type="entry name" value="ITI_HC_C"/>
</dbReference>
<evidence type="ECO:0000259" key="12">
    <source>
        <dbReference type="PROSITE" id="PS51468"/>
    </source>
</evidence>
<evidence type="ECO:0000256" key="8">
    <source>
        <dbReference type="ARBA" id="ARBA00023180"/>
    </source>
</evidence>
<dbReference type="Gene3D" id="3.40.50.410">
    <property type="entry name" value="von Willebrand factor, type A domain"/>
    <property type="match status" value="1"/>
</dbReference>
<evidence type="ECO:0000256" key="6">
    <source>
        <dbReference type="ARBA" id="ARBA00022900"/>
    </source>
</evidence>
<dbReference type="InterPro" id="IPR013694">
    <property type="entry name" value="VIT"/>
</dbReference>
<dbReference type="SUPFAM" id="SSF53300">
    <property type="entry name" value="vWA-like"/>
    <property type="match status" value="1"/>
</dbReference>
<feature type="domain" description="VWFA" evidence="11">
    <location>
        <begin position="243"/>
        <end position="425"/>
    </location>
</feature>
<dbReference type="FunFam" id="3.40.50.410:FF:000013">
    <property type="entry name" value="inter-alpha-trypsin inhibitor heavy chain H2"/>
    <property type="match status" value="1"/>
</dbReference>
<accession>A0A8C6WR99</accession>
<evidence type="ECO:0000256" key="10">
    <source>
        <dbReference type="ARBA" id="ARBA00039924"/>
    </source>
</evidence>
<dbReference type="InterPro" id="IPR002035">
    <property type="entry name" value="VWF_A"/>
</dbReference>
<evidence type="ECO:0000256" key="7">
    <source>
        <dbReference type="ARBA" id="ARBA00022974"/>
    </source>
</evidence>
<evidence type="ECO:0000256" key="4">
    <source>
        <dbReference type="ARBA" id="ARBA00022690"/>
    </source>
</evidence>
<reference evidence="13" key="1">
    <citation type="submission" date="2025-08" db="UniProtKB">
        <authorList>
            <consortium name="Ensembl"/>
        </authorList>
    </citation>
    <scope>IDENTIFICATION</scope>
</reference>
<dbReference type="Pfam" id="PF00092">
    <property type="entry name" value="VWA"/>
    <property type="match status" value="1"/>
</dbReference>
<dbReference type="Pfam" id="PF08487">
    <property type="entry name" value="VIT"/>
    <property type="match status" value="1"/>
</dbReference>
<keyword evidence="8" id="KW-0325">Glycoprotein</keyword>
<protein>
    <recommendedName>
        <fullName evidence="10">Inter-alpha-trypsin inhibitor heavy chain H3</fullName>
    </recommendedName>
</protein>
<dbReference type="AlphaFoldDB" id="A0A8C6WR99"/>
<dbReference type="Ensembl" id="ENSNMLT00000029139.1">
    <property type="protein sequence ID" value="ENSNMLP00000026078.1"/>
    <property type="gene ID" value="ENSNMLG00000015952.1"/>
</dbReference>
<keyword evidence="5" id="KW-0732">Signal</keyword>
<evidence type="ECO:0000256" key="5">
    <source>
        <dbReference type="ARBA" id="ARBA00022729"/>
    </source>
</evidence>
<comment type="function">
    <text evidence="9">May act as a carrier of hyaluronan in serum or as a binding protein between hyaluronan and other matrix protein, including those on cell surfaces in tissues to regulate the localization, synthesis and degradation of hyaluronan which are essential to cells undergoing biological processes.</text>
</comment>
<evidence type="ECO:0000313" key="14">
    <source>
        <dbReference type="Proteomes" id="UP000694523"/>
    </source>
</evidence>
<dbReference type="Proteomes" id="UP000694523">
    <property type="component" value="Unplaced"/>
</dbReference>
<keyword evidence="3" id="KW-0964">Secreted</keyword>
<dbReference type="GO" id="GO:0030212">
    <property type="term" value="P:hyaluronan metabolic process"/>
    <property type="evidence" value="ECO:0007669"/>
    <property type="project" value="InterPro"/>
</dbReference>
<dbReference type="PANTHER" id="PTHR10338">
    <property type="entry name" value="INTER-ALPHA-TRYPSIN INHIBITOR HEAVY CHAIN FAMILY MEMBER"/>
    <property type="match status" value="1"/>
</dbReference>
<dbReference type="GO" id="GO:0005576">
    <property type="term" value="C:extracellular region"/>
    <property type="evidence" value="ECO:0007669"/>
    <property type="project" value="UniProtKB-SubCell"/>
</dbReference>
<organism evidence="13 14">
    <name type="scientific">Neogobius melanostomus</name>
    <name type="common">round goby</name>
    <dbReference type="NCBI Taxonomy" id="47308"/>
    <lineage>
        <taxon>Eukaryota</taxon>
        <taxon>Metazoa</taxon>
        <taxon>Chordata</taxon>
        <taxon>Craniata</taxon>
        <taxon>Vertebrata</taxon>
        <taxon>Euteleostomi</taxon>
        <taxon>Actinopterygii</taxon>
        <taxon>Neopterygii</taxon>
        <taxon>Teleostei</taxon>
        <taxon>Neoteleostei</taxon>
        <taxon>Acanthomorphata</taxon>
        <taxon>Gobiaria</taxon>
        <taxon>Gobiiformes</taxon>
        <taxon>Gobioidei</taxon>
        <taxon>Gobiidae</taxon>
        <taxon>Benthophilinae</taxon>
        <taxon>Neogobiini</taxon>
        <taxon>Neogobius</taxon>
    </lineage>
</organism>
<evidence type="ECO:0000256" key="2">
    <source>
        <dbReference type="ARBA" id="ARBA00010158"/>
    </source>
</evidence>
<evidence type="ECO:0000259" key="11">
    <source>
        <dbReference type="PROSITE" id="PS50234"/>
    </source>
</evidence>
<evidence type="ECO:0000256" key="1">
    <source>
        <dbReference type="ARBA" id="ARBA00004613"/>
    </source>
</evidence>
<evidence type="ECO:0000256" key="9">
    <source>
        <dbReference type="ARBA" id="ARBA00037051"/>
    </source>
</evidence>
<keyword evidence="7" id="KW-0654">Proteoglycan</keyword>
<dbReference type="PROSITE" id="PS50234">
    <property type="entry name" value="VWFA"/>
    <property type="match status" value="1"/>
</dbReference>
<dbReference type="SMART" id="SM00327">
    <property type="entry name" value="VWA"/>
    <property type="match status" value="1"/>
</dbReference>
<comment type="similarity">
    <text evidence="2">Belongs to the ITIH family.</text>
</comment>
<reference evidence="13" key="2">
    <citation type="submission" date="2025-09" db="UniProtKB">
        <authorList>
            <consortium name="Ensembl"/>
        </authorList>
    </citation>
    <scope>IDENTIFICATION</scope>
</reference>
<sequence length="818" mass="91813">MVEVYSVTVDCTVTLRFAHTVITSKTLNKANSSQEIFFEVELPKTAFITNFTMEIEGRLYVGVVKEKEKAKKQYETAVKAGQTAALVKASGRKMEKFAVSVNIAALSNITFTLTHEELLQRKLGQYEILTRIKPKQRIQEFKIITNIYEPHGISYVDVHSTFLSNELLPLVEKTVTDKKAHISFSPTLEQQRSCPDCEGSVIDGDFIVKYDVKREKGLGGLQVINGYFVHYFAPHNLCPVPMNVVFVIDESGSMSGTKIQQTREAMLAIIQDLREEDHFGIVLFDDQLRFWKSSLQQATKQTVKDAMEFTKTFRSRGGTDINAGVLKAVDMLRTARRGVILPPSADMIILLTDGMPNSGVSDTVQIQKNVHEAIGGNMSLNCLGFGRDVEYPFLDVMSQQNKGLARRIFEDSDAALQLQGFYREVSSPLLLDVDLKYPSNTVDSLTTNHFNQLFNGSEIIVAGRLMDNDIDNFLVEVSGKGVRKINNSKHVATCHAMYPDEEYIFGDFTERLWAYLTIQQLLDKSKVGSPQEKDNITAKALAMSLRYNFVTPLTSMVVTKPDTDDTPQVADKLTEENVSTYVTPSKSVFLYIVVDGDPHFLIELPNREDALCFNINDKPGTIFTLVKDQDSGVLVNGQIIGDKAVPPNGQIHTYFGRFGIVHQTLGVNLDVSTQDISVLQDGNWVKLILTVTLKDSVKFVILLHKVWKKHPYHRDYLGFYTLDSHLLSPNVHGLLGQFYHSIEFEVSNLRPGQSPEKLDATMFVKGHELNVTRGRQRDFRRDIKKGESIPCWFIHNNATGLIDGEASDYVVSGLFSTL</sequence>
<proteinExistence type="inferred from homology"/>
<name>A0A8C6WR99_9GOBI</name>
<dbReference type="PANTHER" id="PTHR10338:SF115">
    <property type="entry name" value="INTER-ALPHA-TRYPSIN INHIBITOR HEAVY CHAIN H3"/>
    <property type="match status" value="1"/>
</dbReference>
<keyword evidence="14" id="KW-1185">Reference proteome</keyword>
<dbReference type="SMART" id="SM00609">
    <property type="entry name" value="VIT"/>
    <property type="match status" value="1"/>
</dbReference>
<comment type="subcellular location">
    <subcellularLocation>
        <location evidence="1">Secreted</location>
    </subcellularLocation>
</comment>
<dbReference type="PROSITE" id="PS51468">
    <property type="entry name" value="VIT"/>
    <property type="match status" value="1"/>
</dbReference>
<dbReference type="Pfam" id="PF06668">
    <property type="entry name" value="ITI_HC_C"/>
    <property type="match status" value="2"/>
</dbReference>
<dbReference type="InterPro" id="IPR036465">
    <property type="entry name" value="vWFA_dom_sf"/>
</dbReference>
<dbReference type="InterPro" id="IPR050934">
    <property type="entry name" value="ITIH"/>
</dbReference>
<dbReference type="GO" id="GO:0004867">
    <property type="term" value="F:serine-type endopeptidase inhibitor activity"/>
    <property type="evidence" value="ECO:0007669"/>
    <property type="project" value="UniProtKB-KW"/>
</dbReference>
<evidence type="ECO:0000313" key="13">
    <source>
        <dbReference type="Ensembl" id="ENSNMLP00000026078.1"/>
    </source>
</evidence>
<keyword evidence="4" id="KW-0646">Protease inhibitor</keyword>